<keyword evidence="3" id="KW-0804">Transcription</keyword>
<organism evidence="3 4">
    <name type="scientific">Babesia caballi</name>
    <dbReference type="NCBI Taxonomy" id="5871"/>
    <lineage>
        <taxon>Eukaryota</taxon>
        <taxon>Sar</taxon>
        <taxon>Alveolata</taxon>
        <taxon>Apicomplexa</taxon>
        <taxon>Aconoidasida</taxon>
        <taxon>Piroplasmida</taxon>
        <taxon>Babesiidae</taxon>
        <taxon>Babesia</taxon>
    </lineage>
</organism>
<dbReference type="Proteomes" id="UP001497744">
    <property type="component" value="Unassembled WGS sequence"/>
</dbReference>
<evidence type="ECO:0000256" key="2">
    <source>
        <dbReference type="SAM" id="MobiDB-lite"/>
    </source>
</evidence>
<accession>A0AAV4LUY8</accession>
<sequence>MPSDSESIDITAEVATVQDELSSNEEGCAVLSDDEICNCSDGSCHEFVGEDIETYNDSALESADERDSDVEADVSTDLSVDEVPAEGELAEEATDEVVDACGDELTHGASGCESAEADDVNTSESAEKAKEESEVVESSVSEVVDSNDSEVIDADVITEMAVDGERSVSIASSDECGKDECEVVENGKLPDSKVTRASTTKGKKLQWVPKASVPAYVTRTAKKFNIEEIEKIQITAKGKGVKDVAAKSEEVLAKVRQEKLRLKEEVMQNKMKTLSQRAEIVAAEKARVIAAKKAREEEAERIRLEAIARRRMELQQKKMEQEEFQRKMEAVTKARRSAMKPREA</sequence>
<comment type="caution">
    <text evidence="3">The sequence shown here is derived from an EMBL/GenBank/DDBJ whole genome shotgun (WGS) entry which is preliminary data.</text>
</comment>
<dbReference type="GeneID" id="94195472"/>
<feature type="compositionally biased region" description="Basic and acidic residues" evidence="2">
    <location>
        <begin position="318"/>
        <end position="332"/>
    </location>
</feature>
<feature type="region of interest" description="Disordered" evidence="2">
    <location>
        <begin position="55"/>
        <end position="75"/>
    </location>
</feature>
<feature type="compositionally biased region" description="Basic residues" evidence="2">
    <location>
        <begin position="333"/>
        <end position="344"/>
    </location>
</feature>
<feature type="region of interest" description="Disordered" evidence="2">
    <location>
        <begin position="318"/>
        <end position="344"/>
    </location>
</feature>
<protein>
    <submittedName>
        <fullName evidence="3">DNA-directed RNA polymerase II subunit rpb1</fullName>
    </submittedName>
</protein>
<keyword evidence="4" id="KW-1185">Reference proteome</keyword>
<evidence type="ECO:0000313" key="4">
    <source>
        <dbReference type="Proteomes" id="UP001497744"/>
    </source>
</evidence>
<keyword evidence="3" id="KW-0240">DNA-directed RNA polymerase</keyword>
<dbReference type="RefSeq" id="XP_067716060.1">
    <property type="nucleotide sequence ID" value="XM_067859959.1"/>
</dbReference>
<dbReference type="EMBL" id="BPLF01000003">
    <property type="protein sequence ID" value="GIX63991.1"/>
    <property type="molecule type" value="Genomic_DNA"/>
</dbReference>
<feature type="compositionally biased region" description="Acidic residues" evidence="2">
    <location>
        <begin position="62"/>
        <end position="75"/>
    </location>
</feature>
<evidence type="ECO:0000256" key="1">
    <source>
        <dbReference type="SAM" id="Coils"/>
    </source>
</evidence>
<keyword evidence="1" id="KW-0175">Coiled coil</keyword>
<dbReference type="AlphaFoldDB" id="A0AAV4LUY8"/>
<gene>
    <name evidence="3" type="ORF">BcabD6B2_34260</name>
</gene>
<proteinExistence type="predicted"/>
<reference evidence="3 4" key="1">
    <citation type="submission" date="2021-06" db="EMBL/GenBank/DDBJ databases">
        <title>Genome sequence of Babesia caballi.</title>
        <authorList>
            <person name="Yamagishi J."/>
            <person name="Kidaka T."/>
            <person name="Ochi A."/>
        </authorList>
    </citation>
    <scope>NUCLEOTIDE SEQUENCE [LARGE SCALE GENOMIC DNA]</scope>
    <source>
        <strain evidence="3">USDA-D6B2</strain>
    </source>
</reference>
<name>A0AAV4LUY8_BABCB</name>
<feature type="region of interest" description="Disordered" evidence="2">
    <location>
        <begin position="103"/>
        <end position="147"/>
    </location>
</feature>
<feature type="coiled-coil region" evidence="1">
    <location>
        <begin position="245"/>
        <end position="272"/>
    </location>
</feature>
<dbReference type="GO" id="GO:0000428">
    <property type="term" value="C:DNA-directed RNA polymerase complex"/>
    <property type="evidence" value="ECO:0007669"/>
    <property type="project" value="UniProtKB-KW"/>
</dbReference>
<evidence type="ECO:0000313" key="3">
    <source>
        <dbReference type="EMBL" id="GIX63991.1"/>
    </source>
</evidence>